<keyword evidence="3 7" id="KW-0812">Transmembrane</keyword>
<feature type="transmembrane region" description="Helical" evidence="7">
    <location>
        <begin position="71"/>
        <end position="91"/>
    </location>
</feature>
<dbReference type="AlphaFoldDB" id="A0A2T5C2X3"/>
<evidence type="ECO:0000256" key="5">
    <source>
        <dbReference type="ARBA" id="ARBA00023136"/>
    </source>
</evidence>
<dbReference type="EMBL" id="QAAD01000006">
    <property type="protein sequence ID" value="PTN09076.1"/>
    <property type="molecule type" value="Genomic_DNA"/>
</dbReference>
<evidence type="ECO:0000256" key="7">
    <source>
        <dbReference type="SAM" id="Phobius"/>
    </source>
</evidence>
<feature type="region of interest" description="Disordered" evidence="6">
    <location>
        <begin position="302"/>
        <end position="323"/>
    </location>
</feature>
<gene>
    <name evidence="9" type="ORF">C8N47_106176</name>
</gene>
<protein>
    <submittedName>
        <fullName evidence="9">Drug/metabolite transporter (DMT)-like permease</fullName>
    </submittedName>
</protein>
<sequence length="323" mass="35230">MDQNKLKGHLAMLAANISWGLMAPLSKLVMGNPVINPWMLVSFRVIGAAMAFWIASLFVKRERVPLADLKLLAIAALLGIIMNQGVFIFGVSLTSPINASIVTTTLPIVTMIIAAFYLKEPITWVKLSGILVGASGALMLILSSTVAGGVVSSRESLMGIGLCLLSQVCYATYFVLFKNSISKYHPITQMKWMFLFASVIYLPLNFRQLVTTDFSAVPVSIFGDIAFVVFGATFFSYLMIPIGQKFLRPTVATMYNNVQPVVASFAAVVWQLDTFGWRKGLAIVLVFIGVYIVTQSKARDNSAGADNASKLKPELSPVRSRKN</sequence>
<feature type="domain" description="EamA" evidence="8">
    <location>
        <begin position="158"/>
        <end position="294"/>
    </location>
</feature>
<dbReference type="InterPro" id="IPR037185">
    <property type="entry name" value="EmrE-like"/>
</dbReference>
<dbReference type="RefSeq" id="WP_107821983.1">
    <property type="nucleotide sequence ID" value="NZ_OY782574.1"/>
</dbReference>
<dbReference type="Proteomes" id="UP000243525">
    <property type="component" value="Unassembled WGS sequence"/>
</dbReference>
<keyword evidence="2" id="KW-1003">Cell membrane</keyword>
<evidence type="ECO:0000313" key="10">
    <source>
        <dbReference type="Proteomes" id="UP000243525"/>
    </source>
</evidence>
<name>A0A2T5C2X3_9BACT</name>
<organism evidence="9 10">
    <name type="scientific">Mangrovibacterium marinum</name>
    <dbReference type="NCBI Taxonomy" id="1639118"/>
    <lineage>
        <taxon>Bacteria</taxon>
        <taxon>Pseudomonadati</taxon>
        <taxon>Bacteroidota</taxon>
        <taxon>Bacteroidia</taxon>
        <taxon>Marinilabiliales</taxon>
        <taxon>Prolixibacteraceae</taxon>
        <taxon>Mangrovibacterium</taxon>
    </lineage>
</organism>
<feature type="transmembrane region" description="Helical" evidence="7">
    <location>
        <begin position="157"/>
        <end position="177"/>
    </location>
</feature>
<feature type="transmembrane region" description="Helical" evidence="7">
    <location>
        <begin position="218"/>
        <end position="240"/>
    </location>
</feature>
<feature type="transmembrane region" description="Helical" evidence="7">
    <location>
        <begin position="276"/>
        <end position="294"/>
    </location>
</feature>
<dbReference type="PANTHER" id="PTHR32322">
    <property type="entry name" value="INNER MEMBRANE TRANSPORTER"/>
    <property type="match status" value="1"/>
</dbReference>
<keyword evidence="5 7" id="KW-0472">Membrane</keyword>
<feature type="transmembrane region" description="Helical" evidence="7">
    <location>
        <begin position="130"/>
        <end position="151"/>
    </location>
</feature>
<feature type="transmembrane region" description="Helical" evidence="7">
    <location>
        <begin position="97"/>
        <end position="118"/>
    </location>
</feature>
<feature type="transmembrane region" description="Helical" evidence="7">
    <location>
        <begin position="41"/>
        <end position="59"/>
    </location>
</feature>
<dbReference type="Pfam" id="PF00892">
    <property type="entry name" value="EamA"/>
    <property type="match status" value="2"/>
</dbReference>
<evidence type="ECO:0000256" key="2">
    <source>
        <dbReference type="ARBA" id="ARBA00022475"/>
    </source>
</evidence>
<keyword evidence="4 7" id="KW-1133">Transmembrane helix</keyword>
<dbReference type="OrthoDB" id="9811486at2"/>
<dbReference type="InterPro" id="IPR000620">
    <property type="entry name" value="EamA_dom"/>
</dbReference>
<feature type="domain" description="EamA" evidence="8">
    <location>
        <begin position="7"/>
        <end position="141"/>
    </location>
</feature>
<dbReference type="SUPFAM" id="SSF103481">
    <property type="entry name" value="Multidrug resistance efflux transporter EmrE"/>
    <property type="match status" value="2"/>
</dbReference>
<feature type="transmembrane region" description="Helical" evidence="7">
    <location>
        <begin position="189"/>
        <end position="206"/>
    </location>
</feature>
<dbReference type="GO" id="GO:0005886">
    <property type="term" value="C:plasma membrane"/>
    <property type="evidence" value="ECO:0007669"/>
    <property type="project" value="UniProtKB-SubCell"/>
</dbReference>
<comment type="caution">
    <text evidence="9">The sequence shown here is derived from an EMBL/GenBank/DDBJ whole genome shotgun (WGS) entry which is preliminary data.</text>
</comment>
<comment type="subcellular location">
    <subcellularLocation>
        <location evidence="1">Cell membrane</location>
        <topology evidence="1">Multi-pass membrane protein</topology>
    </subcellularLocation>
</comment>
<dbReference type="InterPro" id="IPR050638">
    <property type="entry name" value="AA-Vitamin_Transporters"/>
</dbReference>
<evidence type="ECO:0000256" key="1">
    <source>
        <dbReference type="ARBA" id="ARBA00004651"/>
    </source>
</evidence>
<evidence type="ECO:0000259" key="8">
    <source>
        <dbReference type="Pfam" id="PF00892"/>
    </source>
</evidence>
<evidence type="ECO:0000256" key="6">
    <source>
        <dbReference type="SAM" id="MobiDB-lite"/>
    </source>
</evidence>
<evidence type="ECO:0000256" key="4">
    <source>
        <dbReference type="ARBA" id="ARBA00022989"/>
    </source>
</evidence>
<reference evidence="9 10" key="1">
    <citation type="submission" date="2018-04" db="EMBL/GenBank/DDBJ databases">
        <title>Genomic Encyclopedia of Archaeal and Bacterial Type Strains, Phase II (KMG-II): from individual species to whole genera.</title>
        <authorList>
            <person name="Goeker M."/>
        </authorList>
    </citation>
    <scope>NUCLEOTIDE SEQUENCE [LARGE SCALE GENOMIC DNA]</scope>
    <source>
        <strain evidence="9 10">DSM 28823</strain>
    </source>
</reference>
<accession>A0A2T5C2X3</accession>
<feature type="transmembrane region" description="Helical" evidence="7">
    <location>
        <begin position="252"/>
        <end position="270"/>
    </location>
</feature>
<dbReference type="PANTHER" id="PTHR32322:SF18">
    <property type="entry name" value="S-ADENOSYLMETHIONINE_S-ADENOSYLHOMOCYSTEINE TRANSPORTER"/>
    <property type="match status" value="1"/>
</dbReference>
<evidence type="ECO:0000256" key="3">
    <source>
        <dbReference type="ARBA" id="ARBA00022692"/>
    </source>
</evidence>
<proteinExistence type="predicted"/>
<evidence type="ECO:0000313" key="9">
    <source>
        <dbReference type="EMBL" id="PTN09076.1"/>
    </source>
</evidence>
<keyword evidence="10" id="KW-1185">Reference proteome</keyword>